<gene>
    <name evidence="1" type="ORF">G0U57_002273</name>
</gene>
<evidence type="ECO:0000313" key="1">
    <source>
        <dbReference type="EMBL" id="KAG6931101.1"/>
    </source>
</evidence>
<organism evidence="1 2">
    <name type="scientific">Chelydra serpentina</name>
    <name type="common">Snapping turtle</name>
    <name type="synonym">Testudo serpentina</name>
    <dbReference type="NCBI Taxonomy" id="8475"/>
    <lineage>
        <taxon>Eukaryota</taxon>
        <taxon>Metazoa</taxon>
        <taxon>Chordata</taxon>
        <taxon>Craniata</taxon>
        <taxon>Vertebrata</taxon>
        <taxon>Euteleostomi</taxon>
        <taxon>Archelosauria</taxon>
        <taxon>Testudinata</taxon>
        <taxon>Testudines</taxon>
        <taxon>Cryptodira</taxon>
        <taxon>Durocryptodira</taxon>
        <taxon>Americhelydia</taxon>
        <taxon>Chelydroidea</taxon>
        <taxon>Chelydridae</taxon>
        <taxon>Chelydra</taxon>
    </lineage>
</organism>
<dbReference type="PANTHER" id="PTHR46591">
    <property type="entry name" value="ZINC FINGER FYVE DOMAIN-CONTAINING PROTEIN 26"/>
    <property type="match status" value="1"/>
</dbReference>
<reference evidence="1 2" key="1">
    <citation type="journal article" date="2020" name="G3 (Bethesda)">
        <title>Draft Genome of the Common Snapping Turtle, Chelydra serpentina, a Model for Phenotypic Plasticity in Reptiles.</title>
        <authorList>
            <person name="Das D."/>
            <person name="Singh S.K."/>
            <person name="Bierstedt J."/>
            <person name="Erickson A."/>
            <person name="Galli G.L.J."/>
            <person name="Crossley D.A. 2nd"/>
            <person name="Rhen T."/>
        </authorList>
    </citation>
    <scope>NUCLEOTIDE SEQUENCE [LARGE SCALE GENOMIC DNA]</scope>
    <source>
        <strain evidence="1">KW</strain>
    </source>
</reference>
<dbReference type="PANTHER" id="PTHR46591:SF1">
    <property type="entry name" value="ZINC FINGER FYVE DOMAIN-CONTAINING PROTEIN 26"/>
    <property type="match status" value="1"/>
</dbReference>
<dbReference type="GO" id="GO:0032266">
    <property type="term" value="F:phosphatidylinositol-3-phosphate binding"/>
    <property type="evidence" value="ECO:0007669"/>
    <property type="project" value="InterPro"/>
</dbReference>
<dbReference type="InterPro" id="IPR028730">
    <property type="entry name" value="ZFYVE26"/>
</dbReference>
<dbReference type="GO" id="GO:0005765">
    <property type="term" value="C:lysosomal membrane"/>
    <property type="evidence" value="ECO:0007669"/>
    <property type="project" value="TreeGrafter"/>
</dbReference>
<dbReference type="GO" id="GO:0005813">
    <property type="term" value="C:centrosome"/>
    <property type="evidence" value="ECO:0007669"/>
    <property type="project" value="TreeGrafter"/>
</dbReference>
<dbReference type="OrthoDB" id="1936617at2759"/>
<dbReference type="AlphaFoldDB" id="A0A8T1SQ76"/>
<dbReference type="GO" id="GO:0032465">
    <property type="term" value="P:regulation of cytokinesis"/>
    <property type="evidence" value="ECO:0007669"/>
    <property type="project" value="TreeGrafter"/>
</dbReference>
<keyword evidence="2" id="KW-1185">Reference proteome</keyword>
<protein>
    <submittedName>
        <fullName evidence="1">Zinc finger FYVE-type containing 26</fullName>
    </submittedName>
</protein>
<sequence length="65" mass="7387">MMHPFGNEEAASLEHLFWFFCECVQRGDWELAQACIPQLHQWQGDGSEKVAAILQALIACPSQLR</sequence>
<dbReference type="GO" id="GO:0000281">
    <property type="term" value="P:mitotic cytokinesis"/>
    <property type="evidence" value="ECO:0007669"/>
    <property type="project" value="InterPro"/>
</dbReference>
<dbReference type="GO" id="GO:0000724">
    <property type="term" value="P:double-strand break repair via homologous recombination"/>
    <property type="evidence" value="ECO:0007669"/>
    <property type="project" value="InterPro"/>
</dbReference>
<accession>A0A8T1SQ76</accession>
<evidence type="ECO:0000313" key="2">
    <source>
        <dbReference type="Proteomes" id="UP000765507"/>
    </source>
</evidence>
<dbReference type="GO" id="GO:0030496">
    <property type="term" value="C:midbody"/>
    <property type="evidence" value="ECO:0007669"/>
    <property type="project" value="TreeGrafter"/>
</dbReference>
<proteinExistence type="predicted"/>
<name>A0A8T1SQ76_CHESE</name>
<comment type="caution">
    <text evidence="1">The sequence shown here is derived from an EMBL/GenBank/DDBJ whole genome shotgun (WGS) entry which is preliminary data.</text>
</comment>
<dbReference type="EMBL" id="JAHGAV010000127">
    <property type="protein sequence ID" value="KAG6931101.1"/>
    <property type="molecule type" value="Genomic_DNA"/>
</dbReference>
<dbReference type="Proteomes" id="UP000765507">
    <property type="component" value="Unassembled WGS sequence"/>
</dbReference>